<dbReference type="GO" id="GO:0042597">
    <property type="term" value="C:periplasmic space"/>
    <property type="evidence" value="ECO:0007669"/>
    <property type="project" value="UniProtKB-SubCell"/>
</dbReference>
<accession>A0A356LDX5</accession>
<dbReference type="PANTHER" id="PTHR43649">
    <property type="entry name" value="ARABINOSE-BINDING PROTEIN-RELATED"/>
    <property type="match status" value="1"/>
</dbReference>
<reference evidence="6 7" key="1">
    <citation type="journal article" date="2018" name="Nat. Biotechnol.">
        <title>A standardized bacterial taxonomy based on genome phylogeny substantially revises the tree of life.</title>
        <authorList>
            <person name="Parks D.H."/>
            <person name="Chuvochina M."/>
            <person name="Waite D.W."/>
            <person name="Rinke C."/>
            <person name="Skarshewski A."/>
            <person name="Chaumeil P.A."/>
            <person name="Hugenholtz P."/>
        </authorList>
    </citation>
    <scope>NUCLEOTIDE SEQUENCE [LARGE SCALE GENOMIC DNA]</scope>
    <source>
        <strain evidence="6">UBA10707</strain>
    </source>
</reference>
<name>A0A356LDX5_9BURK</name>
<dbReference type="InterPro" id="IPR006061">
    <property type="entry name" value="SBP_1_CS"/>
</dbReference>
<dbReference type="SUPFAM" id="SSF53850">
    <property type="entry name" value="Periplasmic binding protein-like II"/>
    <property type="match status" value="1"/>
</dbReference>
<feature type="chain" id="PRO_5016915437" evidence="5">
    <location>
        <begin position="21"/>
        <end position="428"/>
    </location>
</feature>
<comment type="caution">
    <text evidence="6">The sequence shown here is derived from an EMBL/GenBank/DDBJ whole genome shotgun (WGS) entry which is preliminary data.</text>
</comment>
<feature type="signal peptide" evidence="5">
    <location>
        <begin position="1"/>
        <end position="20"/>
    </location>
</feature>
<dbReference type="InterPro" id="IPR050490">
    <property type="entry name" value="Bact_solute-bd_prot1"/>
</dbReference>
<evidence type="ECO:0000256" key="2">
    <source>
        <dbReference type="ARBA" id="ARBA00008520"/>
    </source>
</evidence>
<dbReference type="InterPro" id="IPR006059">
    <property type="entry name" value="SBP"/>
</dbReference>
<dbReference type="PANTHER" id="PTHR43649:SF12">
    <property type="entry name" value="DIACETYLCHITOBIOSE BINDING PROTEIN DASA"/>
    <property type="match status" value="1"/>
</dbReference>
<dbReference type="Gene3D" id="3.40.190.10">
    <property type="entry name" value="Periplasmic binding protein-like II"/>
    <property type="match status" value="2"/>
</dbReference>
<proteinExistence type="inferred from homology"/>
<dbReference type="EMBL" id="DOEK01000009">
    <property type="protein sequence ID" value="HBP28968.1"/>
    <property type="molecule type" value="Genomic_DNA"/>
</dbReference>
<dbReference type="GO" id="GO:0055085">
    <property type="term" value="P:transmembrane transport"/>
    <property type="evidence" value="ECO:0007669"/>
    <property type="project" value="InterPro"/>
</dbReference>
<dbReference type="Pfam" id="PF01547">
    <property type="entry name" value="SBP_bac_1"/>
    <property type="match status" value="1"/>
</dbReference>
<sequence>MKTVCRILMGLSVSSLCAYAVAVQAETITLDAMHAWPGHNPFYEKVAQAFTKENPDIVVRFRASPPSYDEAHQAVLRSMMTGQLPDVYFSGFHLLPEMVHALQRRKQAVDLKSFIDKEQGQWLETNYEPSVLKLAQVEGTQYGLAFNASTPVIFYNADLVKKAGGDPDAFPTDWPSLMALAAKIAKTSEGINGMAYDVHAWPDDWLWRALIMEQGAPIMNKDGKTVAFNGQSGLAALQKARSFVTDGAMALRDFDQSRQQFVSGRLGFIFASPNSAKAFSELIGSRFALRSSVFPLENKQSGKVPTGGNAMMILTKDQKRQDAAWKFIKFATGPVGQTEAVLGSGYMPTNKLALQPQYLGDFYKKNPNWETSLKQIAYASPWGGYPGNNGVQIWRTQRDIIGSVMRGKVTPEDGLAQMVEATNALLAK</sequence>
<dbReference type="AlphaFoldDB" id="A0A356LDX5"/>
<evidence type="ECO:0000313" key="7">
    <source>
        <dbReference type="Proteomes" id="UP000264036"/>
    </source>
</evidence>
<gene>
    <name evidence="6" type="ORF">DD666_06075</name>
</gene>
<evidence type="ECO:0000313" key="6">
    <source>
        <dbReference type="EMBL" id="HBP28968.1"/>
    </source>
</evidence>
<comment type="similarity">
    <text evidence="2">Belongs to the bacterial solute-binding protein 1 family.</text>
</comment>
<evidence type="ECO:0000256" key="3">
    <source>
        <dbReference type="ARBA" id="ARBA00022448"/>
    </source>
</evidence>
<keyword evidence="3" id="KW-0813">Transport</keyword>
<organism evidence="6 7">
    <name type="scientific">Advenella kashmirensis</name>
    <dbReference type="NCBI Taxonomy" id="310575"/>
    <lineage>
        <taxon>Bacteria</taxon>
        <taxon>Pseudomonadati</taxon>
        <taxon>Pseudomonadota</taxon>
        <taxon>Betaproteobacteria</taxon>
        <taxon>Burkholderiales</taxon>
        <taxon>Alcaligenaceae</taxon>
    </lineage>
</organism>
<evidence type="ECO:0000256" key="1">
    <source>
        <dbReference type="ARBA" id="ARBA00004418"/>
    </source>
</evidence>
<evidence type="ECO:0000256" key="4">
    <source>
        <dbReference type="ARBA" id="ARBA00022729"/>
    </source>
</evidence>
<dbReference type="CDD" id="cd14748">
    <property type="entry name" value="PBP2_UgpB"/>
    <property type="match status" value="1"/>
</dbReference>
<dbReference type="Proteomes" id="UP000264036">
    <property type="component" value="Unassembled WGS sequence"/>
</dbReference>
<protein>
    <submittedName>
        <fullName evidence="6">ABC transporter substrate-binding protein</fullName>
    </submittedName>
</protein>
<keyword evidence="4 5" id="KW-0732">Signal</keyword>
<comment type="subcellular location">
    <subcellularLocation>
        <location evidence="1">Periplasm</location>
    </subcellularLocation>
</comment>
<evidence type="ECO:0000256" key="5">
    <source>
        <dbReference type="SAM" id="SignalP"/>
    </source>
</evidence>
<dbReference type="PROSITE" id="PS01037">
    <property type="entry name" value="SBP_BACTERIAL_1"/>
    <property type="match status" value="1"/>
</dbReference>